<evidence type="ECO:0000313" key="7">
    <source>
        <dbReference type="Proteomes" id="UP001158500"/>
    </source>
</evidence>
<dbReference type="EMBL" id="JAOCAE010000023">
    <property type="protein sequence ID" value="MDH1238539.1"/>
    <property type="molecule type" value="Genomic_DNA"/>
</dbReference>
<dbReference type="SUPFAM" id="SSF53850">
    <property type="entry name" value="Periplasmic binding protein-like II"/>
    <property type="match status" value="1"/>
</dbReference>
<comment type="caution">
    <text evidence="6">The sequence shown here is derived from an EMBL/GenBank/DDBJ whole genome shotgun (WGS) entry which is preliminary data.</text>
</comment>
<keyword evidence="3" id="KW-0813">Transport</keyword>
<dbReference type="InterPro" id="IPR005064">
    <property type="entry name" value="BUG"/>
</dbReference>
<dbReference type="AlphaFoldDB" id="A0AA42PC15"/>
<dbReference type="Gene3D" id="3.40.190.10">
    <property type="entry name" value="Periplasmic binding protein-like II"/>
    <property type="match status" value="1"/>
</dbReference>
<organism evidence="6 7">
    <name type="scientific">Stutzerimonas stutzeri</name>
    <name type="common">Pseudomonas stutzeri</name>
    <dbReference type="NCBI Taxonomy" id="316"/>
    <lineage>
        <taxon>Bacteria</taxon>
        <taxon>Pseudomonadati</taxon>
        <taxon>Pseudomonadota</taxon>
        <taxon>Gammaproteobacteria</taxon>
        <taxon>Pseudomonadales</taxon>
        <taxon>Pseudomonadaceae</taxon>
        <taxon>Stutzerimonas</taxon>
    </lineage>
</organism>
<dbReference type="Pfam" id="PF03573">
    <property type="entry name" value="OprD"/>
    <property type="match status" value="1"/>
</dbReference>
<feature type="chain" id="PRO_5041320624" evidence="5">
    <location>
        <begin position="30"/>
        <end position="658"/>
    </location>
</feature>
<reference evidence="6" key="1">
    <citation type="submission" date="2022-09" db="EMBL/GenBank/DDBJ databases">
        <title>Intensive care unit water sources are persistently colonized with multi-drug resistant bacteria and are the site of extensive horizontal gene transfer of antibiotic resistance genes.</title>
        <authorList>
            <person name="Diorio-Toth L."/>
        </authorList>
    </citation>
    <scope>NUCLEOTIDE SEQUENCE</scope>
    <source>
        <strain evidence="6">GD03947</strain>
    </source>
</reference>
<comment type="similarity">
    <text evidence="2">Belongs to the outer membrane porin (Opr) (TC 1.B.25) family.</text>
</comment>
<evidence type="ECO:0000256" key="2">
    <source>
        <dbReference type="ARBA" id="ARBA00009075"/>
    </source>
</evidence>
<dbReference type="PANTHER" id="PTHR34596:SF2">
    <property type="entry name" value="CHITOPORIN"/>
    <property type="match status" value="1"/>
</dbReference>
<evidence type="ECO:0000313" key="6">
    <source>
        <dbReference type="EMBL" id="MDH1238539.1"/>
    </source>
</evidence>
<dbReference type="PANTHER" id="PTHR34596">
    <property type="entry name" value="CHITOPORIN"/>
    <property type="match status" value="1"/>
</dbReference>
<dbReference type="Pfam" id="PF03401">
    <property type="entry name" value="TctC"/>
    <property type="match status" value="1"/>
</dbReference>
<evidence type="ECO:0000256" key="1">
    <source>
        <dbReference type="ARBA" id="ARBA00006987"/>
    </source>
</evidence>
<protein>
    <submittedName>
        <fullName evidence="6">Tripartite tricarboxylate transporter substrate-binding protein</fullName>
    </submittedName>
</protein>
<dbReference type="GO" id="GO:0015288">
    <property type="term" value="F:porin activity"/>
    <property type="evidence" value="ECO:0007669"/>
    <property type="project" value="TreeGrafter"/>
</dbReference>
<dbReference type="Gene3D" id="2.40.160.10">
    <property type="entry name" value="Porin"/>
    <property type="match status" value="1"/>
</dbReference>
<evidence type="ECO:0000256" key="4">
    <source>
        <dbReference type="ARBA" id="ARBA00022729"/>
    </source>
</evidence>
<dbReference type="InterPro" id="IPR023614">
    <property type="entry name" value="Porin_dom_sf"/>
</dbReference>
<evidence type="ECO:0000256" key="3">
    <source>
        <dbReference type="ARBA" id="ARBA00022448"/>
    </source>
</evidence>
<name>A0AA42PC15_STUST</name>
<proteinExistence type="inferred from homology"/>
<accession>A0AA42PC15</accession>
<gene>
    <name evidence="6" type="ORF">N5C32_21135</name>
</gene>
<feature type="signal peptide" evidence="5">
    <location>
        <begin position="1"/>
        <end position="29"/>
    </location>
</feature>
<dbReference type="GO" id="GO:0016020">
    <property type="term" value="C:membrane"/>
    <property type="evidence" value="ECO:0007669"/>
    <property type="project" value="InterPro"/>
</dbReference>
<dbReference type="InterPro" id="IPR005318">
    <property type="entry name" value="OM_porin_bac"/>
</dbReference>
<dbReference type="CDD" id="cd07012">
    <property type="entry name" value="PBP2_Bug_TTT"/>
    <property type="match status" value="1"/>
</dbReference>
<comment type="similarity">
    <text evidence="1">Belongs to the UPF0065 (bug) family.</text>
</comment>
<dbReference type="Proteomes" id="UP001158500">
    <property type="component" value="Unassembled WGS sequence"/>
</dbReference>
<keyword evidence="4 5" id="KW-0732">Signal</keyword>
<evidence type="ECO:0000256" key="5">
    <source>
        <dbReference type="SAM" id="SignalP"/>
    </source>
</evidence>
<sequence length="658" mass="70711">MLTAVRRSPAPARLALAVAAASLAPLAQAAFIEDSSATLQTHNIYLNRDFREGTAQSKREEWTQGFILDVQSGFTEGTVGVGLDALGMLGVKLDSGGGRAGTDLLPVQDDGGTPDEFSRLGLTAKAKIAETELRYGSHIPEMPVVNASDSRTLPQVFEGGTATSKDIEGLTLIGGRLDKVIDRASTNSQDLQLNNKNSRFASAAEADHLTFAGAEYAFNKNLTGRYYYGELDDVYRQHFFGLLAVKPLTDNSALSADLRVMFSDDTGAANAGKIDNQAWNGMLGYSLGGHKVSLGYQQMRGDTGYAYIDGSDPFLVNFVQINDFANADERSWQARYDYNFAAMGIPGLTFLTRYISGANAEYAGGSNGSEWERDIELKYVVQSGLKDAGLLKAPMRVTYMPGGVGAVAYNAVVAQRAAEAGTITAFSSGSLLNLAQGKFGRYDETAVRWLAAVGTDYGAISVRADAPYQDLDDLIAAVKKDPGSVVFGAGATIGGQDWMQTALIARAAGVDPQKLRYVAFEGGGETLTAMLGGHVQVTSSGLGEVTPQLDAGKIRILAVLSDERLPGKLADIPTAKEQGYDISWPVIRGFYMGPEVSDEDFNWWKSQFDSLLADEDFAKLREQRDLFPLSMTGDELKAFVEKQVQDYKALAGEFGLVK</sequence>